<dbReference type="Proteomes" id="UP000178912">
    <property type="component" value="Unassembled WGS sequence"/>
</dbReference>
<dbReference type="AlphaFoldDB" id="A0A1E1L7Y1"/>
<keyword evidence="1" id="KW-0732">Signal</keyword>
<reference evidence="3" key="1">
    <citation type="submission" date="2016-03" db="EMBL/GenBank/DDBJ databases">
        <authorList>
            <person name="Guldener U."/>
        </authorList>
    </citation>
    <scope>NUCLEOTIDE SEQUENCE [LARGE SCALE GENOMIC DNA]</scope>
    <source>
        <strain evidence="3">04CH-RAC-A.6.1</strain>
    </source>
</reference>
<evidence type="ECO:0000313" key="3">
    <source>
        <dbReference type="Proteomes" id="UP000178912"/>
    </source>
</evidence>
<name>A0A1E1L7Y1_9HELO</name>
<gene>
    <name evidence="2" type="ORF">RAG0_12330</name>
</gene>
<evidence type="ECO:0000313" key="2">
    <source>
        <dbReference type="EMBL" id="CZT06653.1"/>
    </source>
</evidence>
<feature type="signal peptide" evidence="1">
    <location>
        <begin position="1"/>
        <end position="21"/>
    </location>
</feature>
<feature type="chain" id="PRO_5009446884" evidence="1">
    <location>
        <begin position="22"/>
        <end position="334"/>
    </location>
</feature>
<evidence type="ECO:0000256" key="1">
    <source>
        <dbReference type="SAM" id="SignalP"/>
    </source>
</evidence>
<proteinExistence type="predicted"/>
<protein>
    <submittedName>
        <fullName evidence="2">Uncharacterized protein</fullName>
    </submittedName>
</protein>
<sequence>MRSFTTVPLLVAAYLSSFTEGQDSYTQSNEDRCQGVRTNASWFPNATYNASGSISIPGFRVNDTYPESTWTWSRYVINGEKPGNRTAISQTITLQTDPIQNLTDASSLPYTGCVFAFNDLSDYKNRGNGDDGTCSSVFTSACRAHILQTVTQNAEALSARSSGSRQDFSCPSLFGSTGSLTSDDSPCKDIIAGTVSSQFLPSNFTDRRHTLEPGCPLVNPGDSTLEDEPFFSWQGANTESGNFALYNRAVLNALPVLMVGWLKETDDKTAQSGAVGGDETRWTDARLMCVSANQTRPGSRDLAEVERASGAGKIVGKWTVSGAVVMGLVVGLLP</sequence>
<organism evidence="2 3">
    <name type="scientific">Rhynchosporium agropyri</name>
    <dbReference type="NCBI Taxonomy" id="914238"/>
    <lineage>
        <taxon>Eukaryota</taxon>
        <taxon>Fungi</taxon>
        <taxon>Dikarya</taxon>
        <taxon>Ascomycota</taxon>
        <taxon>Pezizomycotina</taxon>
        <taxon>Leotiomycetes</taxon>
        <taxon>Helotiales</taxon>
        <taxon>Ploettnerulaceae</taxon>
        <taxon>Rhynchosporium</taxon>
    </lineage>
</organism>
<dbReference type="OrthoDB" id="3552506at2759"/>
<keyword evidence="3" id="KW-1185">Reference proteome</keyword>
<accession>A0A1E1L7Y1</accession>
<dbReference type="EMBL" id="FJUX01000087">
    <property type="protein sequence ID" value="CZT06653.1"/>
    <property type="molecule type" value="Genomic_DNA"/>
</dbReference>